<evidence type="ECO:0000259" key="7">
    <source>
        <dbReference type="Pfam" id="PF24621"/>
    </source>
</evidence>
<evidence type="ECO:0000313" key="9">
    <source>
        <dbReference type="Proteomes" id="UP000316770"/>
    </source>
</evidence>
<dbReference type="GO" id="GO:0009073">
    <property type="term" value="P:aromatic amino acid family biosynthetic process"/>
    <property type="evidence" value="ECO:0007669"/>
    <property type="project" value="UniProtKB-KW"/>
</dbReference>
<dbReference type="GO" id="GO:0008652">
    <property type="term" value="P:amino acid biosynthetic process"/>
    <property type="evidence" value="ECO:0007669"/>
    <property type="project" value="UniProtKB-KW"/>
</dbReference>
<dbReference type="InterPro" id="IPR056179">
    <property type="entry name" value="DHQS_C"/>
</dbReference>
<evidence type="ECO:0000256" key="4">
    <source>
        <dbReference type="ARBA" id="ARBA00023141"/>
    </source>
</evidence>
<evidence type="ECO:0000256" key="2">
    <source>
        <dbReference type="ARBA" id="ARBA00022605"/>
    </source>
</evidence>
<dbReference type="GO" id="GO:0003856">
    <property type="term" value="F:3-dehydroquinate synthase activity"/>
    <property type="evidence" value="ECO:0007669"/>
    <property type="project" value="UniProtKB-EC"/>
</dbReference>
<keyword evidence="4" id="KW-0057">Aromatic amino acid biosynthesis</keyword>
<dbReference type="Pfam" id="PF01761">
    <property type="entry name" value="DHQ_synthase"/>
    <property type="match status" value="1"/>
</dbReference>
<evidence type="ECO:0000256" key="5">
    <source>
        <dbReference type="ARBA" id="ARBA00023239"/>
    </source>
</evidence>
<keyword evidence="2" id="KW-0028">Amino-acid biosynthesis</keyword>
<dbReference type="Pfam" id="PF24621">
    <property type="entry name" value="DHQS_C"/>
    <property type="match status" value="1"/>
</dbReference>
<gene>
    <name evidence="8" type="primary">aroB_1</name>
    <name evidence="8" type="ORF">Mal33_20860</name>
</gene>
<dbReference type="CDD" id="cd08198">
    <property type="entry name" value="DHQS-like"/>
    <property type="match status" value="1"/>
</dbReference>
<keyword evidence="9" id="KW-1185">Reference proteome</keyword>
<dbReference type="OrthoDB" id="9806583at2"/>
<reference evidence="8 9" key="1">
    <citation type="submission" date="2019-02" db="EMBL/GenBank/DDBJ databases">
        <title>Deep-cultivation of Planctomycetes and their phenomic and genomic characterization uncovers novel biology.</title>
        <authorList>
            <person name="Wiegand S."/>
            <person name="Jogler M."/>
            <person name="Boedeker C."/>
            <person name="Pinto D."/>
            <person name="Vollmers J."/>
            <person name="Rivas-Marin E."/>
            <person name="Kohn T."/>
            <person name="Peeters S.H."/>
            <person name="Heuer A."/>
            <person name="Rast P."/>
            <person name="Oberbeckmann S."/>
            <person name="Bunk B."/>
            <person name="Jeske O."/>
            <person name="Meyerdierks A."/>
            <person name="Storesund J.E."/>
            <person name="Kallscheuer N."/>
            <person name="Luecker S."/>
            <person name="Lage O.M."/>
            <person name="Pohl T."/>
            <person name="Merkel B.J."/>
            <person name="Hornburger P."/>
            <person name="Mueller R.-W."/>
            <person name="Bruemmer F."/>
            <person name="Labrenz M."/>
            <person name="Spormann A.M."/>
            <person name="Op den Camp H."/>
            <person name="Overmann J."/>
            <person name="Amann R."/>
            <person name="Jetten M.S.M."/>
            <person name="Mascher T."/>
            <person name="Medema M.H."/>
            <person name="Devos D.P."/>
            <person name="Kaster A.-K."/>
            <person name="Ovreas L."/>
            <person name="Rohde M."/>
            <person name="Galperin M.Y."/>
            <person name="Jogler C."/>
        </authorList>
    </citation>
    <scope>NUCLEOTIDE SEQUENCE [LARGE SCALE GENOMIC DNA]</scope>
    <source>
        <strain evidence="8 9">Mal33</strain>
    </source>
</reference>
<dbReference type="PANTHER" id="PTHR43622:SF7">
    <property type="entry name" value="3-DEHYDROQUINATE SYNTHASE, CHLOROPLASTIC"/>
    <property type="match status" value="1"/>
</dbReference>
<dbReference type="NCBIfam" id="NF004852">
    <property type="entry name" value="PRK06203.1"/>
    <property type="match status" value="1"/>
</dbReference>
<dbReference type="InterPro" id="IPR050071">
    <property type="entry name" value="Dehydroquinate_synthase"/>
</dbReference>
<dbReference type="PANTHER" id="PTHR43622">
    <property type="entry name" value="3-DEHYDROQUINATE SYNTHASE"/>
    <property type="match status" value="1"/>
</dbReference>
<evidence type="ECO:0000256" key="1">
    <source>
        <dbReference type="ARBA" id="ARBA00001911"/>
    </source>
</evidence>
<organism evidence="8 9">
    <name type="scientific">Rosistilla oblonga</name>
    <dbReference type="NCBI Taxonomy" id="2527990"/>
    <lineage>
        <taxon>Bacteria</taxon>
        <taxon>Pseudomonadati</taxon>
        <taxon>Planctomycetota</taxon>
        <taxon>Planctomycetia</taxon>
        <taxon>Pirellulales</taxon>
        <taxon>Pirellulaceae</taxon>
        <taxon>Rosistilla</taxon>
    </lineage>
</organism>
<dbReference type="EMBL" id="CP036318">
    <property type="protein sequence ID" value="QDV56107.1"/>
    <property type="molecule type" value="Genomic_DNA"/>
</dbReference>
<evidence type="ECO:0000313" key="8">
    <source>
        <dbReference type="EMBL" id="QDV56107.1"/>
    </source>
</evidence>
<dbReference type="Proteomes" id="UP000316770">
    <property type="component" value="Chromosome"/>
</dbReference>
<protein>
    <submittedName>
        <fullName evidence="8">3-dehydroquinate synthase</fullName>
        <ecNumber evidence="8">4.2.3.4</ecNumber>
    </submittedName>
</protein>
<dbReference type="InterPro" id="IPR030960">
    <property type="entry name" value="DHQS/DOIS_N"/>
</dbReference>
<sequence length="385" mass="42185">MLMKSSDSIDISFSLPLVQRLRFTADVFGDDAQVLIDLMEPSGDSPARAQVWLDQQVADANPGIDQRIAATLQGAADHVLLTQPPQTLVGGEACKNDPAIIDNLLRNFNDHDLDRRSYVIVIGGGAVLDTVGYAASIAHRGIRLIRIPTTTLAQADSGVGVKNAVNWFGKKNWKGTFNVPWGVINDAKILETLPDRDFRCGFSEVVKVSLLKQTEAFEQVCRDAEKICQREPQAAGDAIRASVQMHLDHITRGGDPFETREARPLDFGHWSAHRLESLTNYELRHGEAVSIGLAIDCLYSARVLGLPQADCDRILDCLQRLGLPIHHAALADTEPLLQGLEEFRQHLGGRLTITLIDAIGSPVDVHEIDHAAMREAIDATATYAR</sequence>
<dbReference type="RefSeq" id="WP_145120019.1">
    <property type="nucleotide sequence ID" value="NZ_JBLWVY010000009.1"/>
</dbReference>
<feature type="domain" description="3-dehydroquinate synthase C-terminal" evidence="7">
    <location>
        <begin position="201"/>
        <end position="335"/>
    </location>
</feature>
<feature type="domain" description="3-dehydroquinate synthase N-terminal" evidence="6">
    <location>
        <begin position="89"/>
        <end position="199"/>
    </location>
</feature>
<keyword evidence="5 8" id="KW-0456">Lyase</keyword>
<keyword evidence="3" id="KW-0520">NAD</keyword>
<dbReference type="EC" id="4.2.3.4" evidence="8"/>
<dbReference type="SUPFAM" id="SSF56796">
    <property type="entry name" value="Dehydroquinate synthase-like"/>
    <property type="match status" value="1"/>
</dbReference>
<evidence type="ECO:0000256" key="3">
    <source>
        <dbReference type="ARBA" id="ARBA00023027"/>
    </source>
</evidence>
<dbReference type="Gene3D" id="1.20.1090.10">
    <property type="entry name" value="Dehydroquinate synthase-like - alpha domain"/>
    <property type="match status" value="1"/>
</dbReference>
<comment type="cofactor">
    <cofactor evidence="1">
        <name>NAD(+)</name>
        <dbReference type="ChEBI" id="CHEBI:57540"/>
    </cofactor>
</comment>
<dbReference type="Gene3D" id="3.40.50.1970">
    <property type="match status" value="1"/>
</dbReference>
<name>A0A518ISN5_9BACT</name>
<dbReference type="AlphaFoldDB" id="A0A518ISN5"/>
<accession>A0A518ISN5</accession>
<evidence type="ECO:0000259" key="6">
    <source>
        <dbReference type="Pfam" id="PF01761"/>
    </source>
</evidence>
<proteinExistence type="predicted"/>